<proteinExistence type="predicted"/>
<accession>A0A2I0AGQ9</accession>
<dbReference type="AlphaFoldDB" id="A0A2I0AGQ9"/>
<feature type="compositionally biased region" description="Basic and acidic residues" evidence="1">
    <location>
        <begin position="276"/>
        <end position="290"/>
    </location>
</feature>
<reference evidence="3 4" key="1">
    <citation type="journal article" date="2017" name="Nature">
        <title>The Apostasia genome and the evolution of orchids.</title>
        <authorList>
            <person name="Zhang G.Q."/>
            <person name="Liu K.W."/>
            <person name="Li Z."/>
            <person name="Lohaus R."/>
            <person name="Hsiao Y.Y."/>
            <person name="Niu S.C."/>
            <person name="Wang J.Y."/>
            <person name="Lin Y.C."/>
            <person name="Xu Q."/>
            <person name="Chen L.J."/>
            <person name="Yoshida K."/>
            <person name="Fujiwara S."/>
            <person name="Wang Z.W."/>
            <person name="Zhang Y.Q."/>
            <person name="Mitsuda N."/>
            <person name="Wang M."/>
            <person name="Liu G.H."/>
            <person name="Pecoraro L."/>
            <person name="Huang H.X."/>
            <person name="Xiao X.J."/>
            <person name="Lin M."/>
            <person name="Wu X.Y."/>
            <person name="Wu W.L."/>
            <person name="Chen Y.Y."/>
            <person name="Chang S.B."/>
            <person name="Sakamoto S."/>
            <person name="Ohme-Takagi M."/>
            <person name="Yagi M."/>
            <person name="Zeng S.J."/>
            <person name="Shen C.Y."/>
            <person name="Yeh C.M."/>
            <person name="Luo Y.B."/>
            <person name="Tsai W.C."/>
            <person name="Van de Peer Y."/>
            <person name="Liu Z.J."/>
        </authorList>
    </citation>
    <scope>NUCLEOTIDE SEQUENCE [LARGE SCALE GENOMIC DNA]</scope>
    <source>
        <strain evidence="4">cv. Shenzhen</strain>
        <tissue evidence="3">Stem</tissue>
    </source>
</reference>
<evidence type="ECO:0000256" key="2">
    <source>
        <dbReference type="SAM" id="Phobius"/>
    </source>
</evidence>
<gene>
    <name evidence="3" type="primary">STR4A</name>
    <name evidence="3" type="ORF">AXF42_Ash000567</name>
</gene>
<evidence type="ECO:0000256" key="1">
    <source>
        <dbReference type="SAM" id="MobiDB-lite"/>
    </source>
</evidence>
<keyword evidence="2" id="KW-0472">Membrane</keyword>
<dbReference type="PANTHER" id="PTHR47377:SF3">
    <property type="entry name" value="RHODANESE-LIKE DOMAIN-CONTAINING PROTEIN 4A, CHLOROPLASTIC"/>
    <property type="match status" value="1"/>
</dbReference>
<dbReference type="InterPro" id="IPR036873">
    <property type="entry name" value="Rhodanese-like_dom_sf"/>
</dbReference>
<feature type="region of interest" description="Disordered" evidence="1">
    <location>
        <begin position="269"/>
        <end position="297"/>
    </location>
</feature>
<sequence length="353" mass="39740">MKTLQDRFILKPSPFLLIPPHLPFPPFLLSTGRSSSPPKSLPPPSPNPLKANHFTDFSKTHISDFLKTQLSNSPSHSALMAAASFPLPCFAAEAEQISPKINIESILISIDDFFNRYPYFVATLVFIWLVAIPLTQEYLNKYKFISAFDAFRKLRDDPSAQLLDIRQNRSVAYMRTPNLGIFNKSALRVEFVEGDEEGFVKEVLKNFADPGSTILCVLDNFDGNSLIVAELLFKKGFKEAYAIKGGLRGNDGWQEIQETLLPPSVRVYPRKKRKSINPDEENRKLSDEQNHNSSNAVTSITNLEMIKDVENGHIKSMESMLEEQESHQRPLSPYPNYTDLKPPSSPTPSKPGT</sequence>
<dbReference type="InterPro" id="IPR044240">
    <property type="entry name" value="STR4-like"/>
</dbReference>
<dbReference type="SUPFAM" id="SSF52821">
    <property type="entry name" value="Rhodanese/Cell cycle control phosphatase"/>
    <property type="match status" value="1"/>
</dbReference>
<keyword evidence="4" id="KW-1185">Reference proteome</keyword>
<dbReference type="CDD" id="cd00158">
    <property type="entry name" value="RHOD"/>
    <property type="match status" value="1"/>
</dbReference>
<name>A0A2I0AGQ9_9ASPA</name>
<organism evidence="3 4">
    <name type="scientific">Apostasia shenzhenica</name>
    <dbReference type="NCBI Taxonomy" id="1088818"/>
    <lineage>
        <taxon>Eukaryota</taxon>
        <taxon>Viridiplantae</taxon>
        <taxon>Streptophyta</taxon>
        <taxon>Embryophyta</taxon>
        <taxon>Tracheophyta</taxon>
        <taxon>Spermatophyta</taxon>
        <taxon>Magnoliopsida</taxon>
        <taxon>Liliopsida</taxon>
        <taxon>Asparagales</taxon>
        <taxon>Orchidaceae</taxon>
        <taxon>Apostasioideae</taxon>
        <taxon>Apostasia</taxon>
    </lineage>
</organism>
<feature type="compositionally biased region" description="Pro residues" evidence="1">
    <location>
        <begin position="343"/>
        <end position="353"/>
    </location>
</feature>
<keyword evidence="2" id="KW-1133">Transmembrane helix</keyword>
<keyword evidence="2" id="KW-0812">Transmembrane</keyword>
<feature type="transmembrane region" description="Helical" evidence="2">
    <location>
        <begin position="117"/>
        <end position="135"/>
    </location>
</feature>
<evidence type="ECO:0000313" key="4">
    <source>
        <dbReference type="Proteomes" id="UP000236161"/>
    </source>
</evidence>
<dbReference type="OrthoDB" id="1696354at2759"/>
<dbReference type="Gene3D" id="3.40.250.10">
    <property type="entry name" value="Rhodanese-like domain"/>
    <property type="match status" value="1"/>
</dbReference>
<dbReference type="STRING" id="1088818.A0A2I0AGQ9"/>
<protein>
    <submittedName>
        <fullName evidence="3">Rhodanese-like domain-containing protein 4A, chloroplastic</fullName>
    </submittedName>
</protein>
<evidence type="ECO:0000313" key="3">
    <source>
        <dbReference type="EMBL" id="PKA54732.1"/>
    </source>
</evidence>
<dbReference type="EMBL" id="KZ451982">
    <property type="protein sequence ID" value="PKA54732.1"/>
    <property type="molecule type" value="Genomic_DNA"/>
</dbReference>
<feature type="region of interest" description="Disordered" evidence="1">
    <location>
        <begin position="313"/>
        <end position="353"/>
    </location>
</feature>
<dbReference type="PANTHER" id="PTHR47377">
    <property type="entry name" value="RHODANESE-LIKE DOMAIN-CONTAINING PROTEIN 4, CHLOROPLASTIC"/>
    <property type="match status" value="1"/>
</dbReference>
<dbReference type="Proteomes" id="UP000236161">
    <property type="component" value="Unassembled WGS sequence"/>
</dbReference>